<dbReference type="PANTHER" id="PTHR24301:SF2">
    <property type="entry name" value="THROMBOXANE-A SYNTHASE"/>
    <property type="match status" value="1"/>
</dbReference>
<keyword evidence="1 2" id="KW-0479">Metal-binding</keyword>
<dbReference type="PRINTS" id="PR00463">
    <property type="entry name" value="EP450I"/>
</dbReference>
<reference evidence="4" key="1">
    <citation type="submission" date="2015-07" db="EMBL/GenBank/DDBJ databases">
        <title>Transcriptome Assembly of Anthurium amnicola.</title>
        <authorList>
            <person name="Suzuki J."/>
        </authorList>
    </citation>
    <scope>NUCLEOTIDE SEQUENCE</scope>
</reference>
<evidence type="ECO:0000256" key="3">
    <source>
        <dbReference type="SAM" id="Phobius"/>
    </source>
</evidence>
<dbReference type="InterPro" id="IPR036396">
    <property type="entry name" value="Cyt_P450_sf"/>
</dbReference>
<dbReference type="InterPro" id="IPR002401">
    <property type="entry name" value="Cyt_P450_E_grp-I"/>
</dbReference>
<keyword evidence="2" id="KW-0560">Oxidoreductase</keyword>
<dbReference type="EMBL" id="GDJX01009935">
    <property type="protein sequence ID" value="JAT58001.1"/>
    <property type="molecule type" value="Transcribed_RNA"/>
</dbReference>
<dbReference type="GO" id="GO:0004497">
    <property type="term" value="F:monooxygenase activity"/>
    <property type="evidence" value="ECO:0007669"/>
    <property type="project" value="UniProtKB-KW"/>
</dbReference>
<evidence type="ECO:0000256" key="1">
    <source>
        <dbReference type="PIRSR" id="PIRSR602401-1"/>
    </source>
</evidence>
<evidence type="ECO:0000256" key="2">
    <source>
        <dbReference type="RuleBase" id="RU000461"/>
    </source>
</evidence>
<keyword evidence="3" id="KW-1133">Transmembrane helix</keyword>
<feature type="binding site" description="axial binding residue" evidence="1">
    <location>
        <position position="488"/>
    </location>
    <ligand>
        <name>heme</name>
        <dbReference type="ChEBI" id="CHEBI:30413"/>
    </ligand>
    <ligandPart>
        <name>Fe</name>
        <dbReference type="ChEBI" id="CHEBI:18248"/>
    </ligandPart>
</feature>
<accession>A0A1D1YTP5</accession>
<comment type="similarity">
    <text evidence="2">Belongs to the cytochrome P450 family.</text>
</comment>
<sequence length="541" mass="62217">MSLKTFDNLGILDYLSLIGILISTFVVHYYFKYFTRPNPLNGPFPFPFIGNYPQLILSGGDLKKYLHLCHTKYGDIYEVYLAGRSVNLSRVEHFEKLLTPSTKNPFIMRMANSNAFAELGMSGKGIILNQNFKSWKYNRQFFSQAILSPKFSTKAVDWTNILFDELEGYWNKLYLKEEIIKSNKNQFNFAKWFNQFTNDMIIELVTGERSYTMAGYFNSLSNEKSEHQSALVEDSILLVQALRDLMMGLGLFEFIPPFFRNYVPIFKGKADKVKKTAKFIFDRLDSIIKRRRQEIDNTPLDKPLPNDMLTSMITASTPRDINSAKTVGGEVMKPMTDDQISVIMLDAFTAGTDTTANMIAFIVYYLEHYPDVKKKMLEEIDGMFQGDKTTPVTEDNLNNLRYCEAIVKEVARHLPPLHALTRVSDKPDEVAGYQWAAGTSFQINIDEVHVKNDYWEDSNKFNPDRWLADGFEPTKYSFIMFGGGLRICPGRKLAMIELVGLMALLFRKYEINLVDKEAPLKTMSFSLTICDELMVKIKLRN</sequence>
<dbReference type="GO" id="GO:0020037">
    <property type="term" value="F:heme binding"/>
    <property type="evidence" value="ECO:0007669"/>
    <property type="project" value="InterPro"/>
</dbReference>
<dbReference type="InterPro" id="IPR017972">
    <property type="entry name" value="Cyt_P450_CS"/>
</dbReference>
<dbReference type="SUPFAM" id="SSF48264">
    <property type="entry name" value="Cytochrome P450"/>
    <property type="match status" value="1"/>
</dbReference>
<dbReference type="PRINTS" id="PR00385">
    <property type="entry name" value="P450"/>
</dbReference>
<proteinExistence type="inferred from homology"/>
<keyword evidence="3" id="KW-0812">Transmembrane</keyword>
<feature type="transmembrane region" description="Helical" evidence="3">
    <location>
        <begin position="12"/>
        <end position="31"/>
    </location>
</feature>
<organism evidence="4">
    <name type="scientific">Anthurium amnicola</name>
    <dbReference type="NCBI Taxonomy" id="1678845"/>
    <lineage>
        <taxon>Eukaryota</taxon>
        <taxon>Viridiplantae</taxon>
        <taxon>Streptophyta</taxon>
        <taxon>Embryophyta</taxon>
        <taxon>Tracheophyta</taxon>
        <taxon>Spermatophyta</taxon>
        <taxon>Magnoliopsida</taxon>
        <taxon>Liliopsida</taxon>
        <taxon>Araceae</taxon>
        <taxon>Pothoideae</taxon>
        <taxon>Potheae</taxon>
        <taxon>Anthurium</taxon>
    </lineage>
</organism>
<dbReference type="Gene3D" id="1.10.630.10">
    <property type="entry name" value="Cytochrome P450"/>
    <property type="match status" value="1"/>
</dbReference>
<dbReference type="InterPro" id="IPR001128">
    <property type="entry name" value="Cyt_P450"/>
</dbReference>
<keyword evidence="1 2" id="KW-0408">Iron</keyword>
<comment type="cofactor">
    <cofactor evidence="1">
        <name>heme</name>
        <dbReference type="ChEBI" id="CHEBI:30413"/>
    </cofactor>
</comment>
<evidence type="ECO:0000313" key="4">
    <source>
        <dbReference type="EMBL" id="JAT58001.1"/>
    </source>
</evidence>
<dbReference type="GO" id="GO:0016705">
    <property type="term" value="F:oxidoreductase activity, acting on paired donors, with incorporation or reduction of molecular oxygen"/>
    <property type="evidence" value="ECO:0007669"/>
    <property type="project" value="InterPro"/>
</dbReference>
<keyword evidence="3" id="KW-0472">Membrane</keyword>
<dbReference type="GO" id="GO:0005506">
    <property type="term" value="F:iron ion binding"/>
    <property type="evidence" value="ECO:0007669"/>
    <property type="project" value="InterPro"/>
</dbReference>
<dbReference type="PANTHER" id="PTHR24301">
    <property type="entry name" value="THROMBOXANE-A SYNTHASE"/>
    <property type="match status" value="1"/>
</dbReference>
<gene>
    <name evidence="4" type="primary">CYP75B1_0</name>
    <name evidence="4" type="ORF">g.123546</name>
</gene>
<dbReference type="PROSITE" id="PS00086">
    <property type="entry name" value="CYTOCHROME_P450"/>
    <property type="match status" value="1"/>
</dbReference>
<dbReference type="Pfam" id="PF00067">
    <property type="entry name" value="p450"/>
    <property type="match status" value="1"/>
</dbReference>
<keyword evidence="1 2" id="KW-0349">Heme</keyword>
<name>A0A1D1YTP5_9ARAE</name>
<keyword evidence="2 4" id="KW-0503">Monooxygenase</keyword>
<protein>
    <submittedName>
        <fullName evidence="4">Flavonoid 3'-monooxygenase</fullName>
    </submittedName>
</protein>
<dbReference type="AlphaFoldDB" id="A0A1D1YTP5"/>